<dbReference type="Pfam" id="PF11738">
    <property type="entry name" value="DUF3298"/>
    <property type="match status" value="1"/>
</dbReference>
<accession>A0A2K2FK54</accession>
<gene>
    <name evidence="2" type="ORF">CDQ84_03555</name>
</gene>
<organism evidence="2 3">
    <name type="scientific">Clostridium thermosuccinogenes</name>
    <dbReference type="NCBI Taxonomy" id="84032"/>
    <lineage>
        <taxon>Bacteria</taxon>
        <taxon>Bacillati</taxon>
        <taxon>Bacillota</taxon>
        <taxon>Clostridia</taxon>
        <taxon>Eubacteriales</taxon>
        <taxon>Clostridiaceae</taxon>
        <taxon>Clostridium</taxon>
    </lineage>
</organism>
<dbReference type="Proteomes" id="UP000236151">
    <property type="component" value="Unassembled WGS sequence"/>
</dbReference>
<dbReference type="AlphaFoldDB" id="A0A2K2FK54"/>
<dbReference type="KEGG" id="cthd:CDO33_00825"/>
<dbReference type="Gene3D" id="3.30.565.40">
    <property type="entry name" value="Fervidobacterium nodosum Rt17-B1 like"/>
    <property type="match status" value="1"/>
</dbReference>
<sequence length="205" mass="23316">MNTVMPPVMVFTRRLLMPNMNLFYPVVSGLPNMAVQQSINNRIYNLVIQLIAQQGYYENPQTQVTGWYELKSNLRGILSLNIGNYSYPPMAAHGLTVIKSLTFDIQTGREYQLSDLFKPGSDYVSLISENIRKQIAERDIPLLDNFKGISPNQDYYIADKALVVYFQTYEITPYVVGLPMFPISVFELQEIAADNGPIDRMATND</sequence>
<dbReference type="EMBL" id="NIOJ01000005">
    <property type="protein sequence ID" value="PNU00965.1"/>
    <property type="molecule type" value="Genomic_DNA"/>
</dbReference>
<protein>
    <recommendedName>
        <fullName evidence="1">DUF3298 domain-containing protein</fullName>
    </recommendedName>
</protein>
<name>A0A2K2FK54_9CLOT</name>
<evidence type="ECO:0000313" key="2">
    <source>
        <dbReference type="EMBL" id="PNU00965.1"/>
    </source>
</evidence>
<dbReference type="Gene3D" id="3.90.640.20">
    <property type="entry name" value="Heat-shock cognate protein, ATPase"/>
    <property type="match status" value="1"/>
</dbReference>
<dbReference type="InterPro" id="IPR037126">
    <property type="entry name" value="PdaC/RsiV-like_sf"/>
</dbReference>
<dbReference type="RefSeq" id="WP_103080347.1">
    <property type="nucleotide sequence ID" value="NZ_CP021850.1"/>
</dbReference>
<dbReference type="InterPro" id="IPR021729">
    <property type="entry name" value="DUF3298"/>
</dbReference>
<feature type="domain" description="DUF3298" evidence="1">
    <location>
        <begin position="114"/>
        <end position="184"/>
    </location>
</feature>
<dbReference type="OrthoDB" id="5637at2"/>
<evidence type="ECO:0000259" key="1">
    <source>
        <dbReference type="Pfam" id="PF11738"/>
    </source>
</evidence>
<evidence type="ECO:0000313" key="3">
    <source>
        <dbReference type="Proteomes" id="UP000236151"/>
    </source>
</evidence>
<comment type="caution">
    <text evidence="2">The sequence shown here is derived from an EMBL/GenBank/DDBJ whole genome shotgun (WGS) entry which is preliminary data.</text>
</comment>
<proteinExistence type="predicted"/>
<reference evidence="2 3" key="1">
    <citation type="submission" date="2017-06" db="EMBL/GenBank/DDBJ databases">
        <title>Investigating the central metabolism of Clostridium thermosuccinogenes.</title>
        <authorList>
            <person name="Koendjbiharie J.G."/>
            <person name="van Kranenburg R."/>
        </authorList>
    </citation>
    <scope>NUCLEOTIDE SEQUENCE [LARGE SCALE GENOMIC DNA]</scope>
    <source>
        <strain evidence="2 3">DSM 5806</strain>
    </source>
</reference>
<keyword evidence="3" id="KW-1185">Reference proteome</keyword>